<comment type="caution">
    <text evidence="2">The sequence shown here is derived from an EMBL/GenBank/DDBJ whole genome shotgun (WGS) entry which is preliminary data.</text>
</comment>
<dbReference type="Proteomes" id="UP001189429">
    <property type="component" value="Unassembled WGS sequence"/>
</dbReference>
<organism evidence="2 3">
    <name type="scientific">Prorocentrum cordatum</name>
    <dbReference type="NCBI Taxonomy" id="2364126"/>
    <lineage>
        <taxon>Eukaryota</taxon>
        <taxon>Sar</taxon>
        <taxon>Alveolata</taxon>
        <taxon>Dinophyceae</taxon>
        <taxon>Prorocentrales</taxon>
        <taxon>Prorocentraceae</taxon>
        <taxon>Prorocentrum</taxon>
    </lineage>
</organism>
<evidence type="ECO:0000256" key="1">
    <source>
        <dbReference type="SAM" id="MobiDB-lite"/>
    </source>
</evidence>
<gene>
    <name evidence="2" type="ORF">PCOR1329_LOCUS45631</name>
</gene>
<evidence type="ECO:0000313" key="3">
    <source>
        <dbReference type="Proteomes" id="UP001189429"/>
    </source>
</evidence>
<keyword evidence="3" id="KW-1185">Reference proteome</keyword>
<name>A0ABN9UA04_9DINO</name>
<dbReference type="EMBL" id="CAUYUJ010015489">
    <property type="protein sequence ID" value="CAK0854588.1"/>
    <property type="molecule type" value="Genomic_DNA"/>
</dbReference>
<evidence type="ECO:0000313" key="2">
    <source>
        <dbReference type="EMBL" id="CAK0854588.1"/>
    </source>
</evidence>
<feature type="region of interest" description="Disordered" evidence="1">
    <location>
        <begin position="137"/>
        <end position="161"/>
    </location>
</feature>
<protein>
    <submittedName>
        <fullName evidence="2">Uncharacterized protein</fullName>
    </submittedName>
</protein>
<accession>A0ABN9UA04</accession>
<sequence>MIVNASSLMKDLMQGGLRNGVIRAGILEAEAKKLLLSTPEKIQATKVDDEASNLADHVRSLFDMLRNYVKETASGNHRKTGSFRRKLNGADVMVMSSLSAEMRLSDADNGGSPISIQSTPKKLEVFAKLTKGVIDSRGSPALPPSGTPSFIPTPAAVLIGPRTTKRKDLALEARDGGAKPFSHAAAATTPRKRLRVKSTPAPKTGQAGASGESATPRSGEKTAPPMAKAKAASTAAACASGEKLHRATCCGPTEGLVPRYEVCAKDYVSNKRVFVMSITVKASPIAGFVAQSVTDRINDTQCTKATALQYRDSLLNA</sequence>
<feature type="region of interest" description="Disordered" evidence="1">
    <location>
        <begin position="173"/>
        <end position="228"/>
    </location>
</feature>
<reference evidence="2" key="1">
    <citation type="submission" date="2023-10" db="EMBL/GenBank/DDBJ databases">
        <authorList>
            <person name="Chen Y."/>
            <person name="Shah S."/>
            <person name="Dougan E. K."/>
            <person name="Thang M."/>
            <person name="Chan C."/>
        </authorList>
    </citation>
    <scope>NUCLEOTIDE SEQUENCE [LARGE SCALE GENOMIC DNA]</scope>
</reference>
<proteinExistence type="predicted"/>